<evidence type="ECO:0000313" key="1">
    <source>
        <dbReference type="EMBL" id="MBE8721472.1"/>
    </source>
</evidence>
<evidence type="ECO:0000313" key="2">
    <source>
        <dbReference type="Proteomes" id="UP000618319"/>
    </source>
</evidence>
<accession>A0ABR9T7Z6</accession>
<proteinExistence type="predicted"/>
<keyword evidence="2" id="KW-1185">Reference proteome</keyword>
<gene>
    <name evidence="1" type="ORF">C4F40_12140</name>
</gene>
<dbReference type="RefSeq" id="WP_196939429.1">
    <property type="nucleotide sequence ID" value="NZ_MU158690.1"/>
</dbReference>
<reference evidence="1 2" key="1">
    <citation type="submission" date="2018-02" db="EMBL/GenBank/DDBJ databases">
        <title>Sphingobacterium KA21.</title>
        <authorList>
            <person name="Vasarhelyi B.M."/>
            <person name="Deshmukh S."/>
            <person name="Balint B."/>
            <person name="Kukolya J."/>
        </authorList>
    </citation>
    <scope>NUCLEOTIDE SEQUENCE [LARGE SCALE GENOMIC DNA]</scope>
    <source>
        <strain evidence="1 2">Ka21</strain>
    </source>
</reference>
<organism evidence="1 2">
    <name type="scientific">Sphingobacterium pedocola</name>
    <dbReference type="NCBI Taxonomy" id="2082722"/>
    <lineage>
        <taxon>Bacteria</taxon>
        <taxon>Pseudomonadati</taxon>
        <taxon>Bacteroidota</taxon>
        <taxon>Sphingobacteriia</taxon>
        <taxon>Sphingobacteriales</taxon>
        <taxon>Sphingobacteriaceae</taxon>
        <taxon>Sphingobacterium</taxon>
    </lineage>
</organism>
<comment type="caution">
    <text evidence="1">The sequence shown here is derived from an EMBL/GenBank/DDBJ whole genome shotgun (WGS) entry which is preliminary data.</text>
</comment>
<dbReference type="Proteomes" id="UP000618319">
    <property type="component" value="Unassembled WGS sequence"/>
</dbReference>
<sequence length="251" mass="28925">MGDHKQIVLEFIGKITRRIPLIFTVLVKEKTIVLQSERFHVVFYYPQSTRLSNDPIRKTIHIDYDVVVSSTEKLMARLESIFGFGNRIYARDTVAVRIDKRISMEFQEDHHLQSALPGKYRYGLYYKGDLVSIAVFSGGRKMNDTPVDYRSFELLRFCHKRPYIVIGGLSKLIKAFSSDFKPGDIMTYADLDWCQDSSLEKIGFEPIQTILPQVILVKSGVRVFDKSLTANEQDGDYWVENKGSLKLKLIL</sequence>
<protein>
    <submittedName>
        <fullName evidence="1">Uncharacterized protein</fullName>
    </submittedName>
</protein>
<name>A0ABR9T7Z6_9SPHI</name>
<dbReference type="EMBL" id="PSKQ01000021">
    <property type="protein sequence ID" value="MBE8721472.1"/>
    <property type="molecule type" value="Genomic_DNA"/>
</dbReference>